<keyword evidence="4 10" id="KW-0547">Nucleotide-binding</keyword>
<feature type="domain" description="Arginyl tRNA synthetase N-terminal" evidence="12">
    <location>
        <begin position="223"/>
        <end position="304"/>
    </location>
</feature>
<dbReference type="Pfam" id="PF00750">
    <property type="entry name" value="tRNA-synt_1d"/>
    <property type="match status" value="1"/>
</dbReference>
<evidence type="ECO:0000256" key="2">
    <source>
        <dbReference type="ARBA" id="ARBA00012837"/>
    </source>
</evidence>
<dbReference type="HAMAP" id="MF_00123">
    <property type="entry name" value="Arg_tRNA_synth"/>
    <property type="match status" value="1"/>
</dbReference>
<dbReference type="NCBIfam" id="TIGR00456">
    <property type="entry name" value="argS"/>
    <property type="match status" value="1"/>
</dbReference>
<dbReference type="InterPro" id="IPR036695">
    <property type="entry name" value="Arg-tRNA-synth_N_sf"/>
</dbReference>
<evidence type="ECO:0000313" key="14">
    <source>
        <dbReference type="Proteomes" id="UP000827284"/>
    </source>
</evidence>
<dbReference type="SUPFAM" id="SSF52374">
    <property type="entry name" value="Nucleotidylyl transferase"/>
    <property type="match status" value="1"/>
</dbReference>
<evidence type="ECO:0000313" key="13">
    <source>
        <dbReference type="EMBL" id="GJJ72550.1"/>
    </source>
</evidence>
<keyword evidence="6 10" id="KW-0648">Protein biosynthesis</keyword>
<keyword evidence="3 10" id="KW-0436">Ligase</keyword>
<dbReference type="CDD" id="cd00671">
    <property type="entry name" value="ArgRS_core"/>
    <property type="match status" value="1"/>
</dbReference>
<keyword evidence="14" id="KW-1185">Reference proteome</keyword>
<reference evidence="13" key="1">
    <citation type="submission" date="2021-11" db="EMBL/GenBank/DDBJ databases">
        <authorList>
            <person name="Herlambang A."/>
            <person name="Guo Y."/>
            <person name="Takashima Y."/>
            <person name="Nishizawa T."/>
        </authorList>
    </citation>
    <scope>NUCLEOTIDE SEQUENCE</scope>
    <source>
        <strain evidence="13">E1425</strain>
    </source>
</reference>
<dbReference type="InterPro" id="IPR001278">
    <property type="entry name" value="Arg-tRNA-ligase"/>
</dbReference>
<dbReference type="PANTHER" id="PTHR11956">
    <property type="entry name" value="ARGINYL-TRNA SYNTHETASE"/>
    <property type="match status" value="1"/>
</dbReference>
<dbReference type="Proteomes" id="UP000827284">
    <property type="component" value="Unassembled WGS sequence"/>
</dbReference>
<sequence>MALSFPLNNAPFGLLALANALKAPSSTLALSPVPVETSTATTLVTKDSVKAVKITGVVPIARFLVRAHDSSNTFYPESSDVANYTAQDQLLDIVRQTIATPKHLTTLATAADKALAATGSFLLSKEQPQLCDYAVWGMITAYTKSHSLLSNLKDLEKFMAWMARMDERAECKEAISTMDKALEEAKETLAKEAAAAAAERALSSAVIEVPTIEGSDPVVDPLDEFKNVMAFQLSKLVDVDIKILYDALEAPRAAENGHIALSVPRLRLKGKDPIAVAAEIVDKFPVSDYVTLAKADGPFVNFFLNHVKLAQSLFKRIYETKERWGGNNTGAGKKVIVEFSSPNIAKPFHAGHLRSTIIGSFVRNILDANGYDTTSMNYLGDWGKQYGLLAIGFERYGSEEKLLADPIKHLFDVYVQINVDAKENEAVHDEARAYFKKMEDGDEAALKNWSRFRNLSIVKYKDIYARLNIAFDVYSGESQVTDGMERALKLLHEKKLLTESDGALIVDLTKYKLGICVVQKKDGTTLYITRDIGAALERYEKYGFEHMYYIVASQQDLHLKQLFKILELLGFDWAKKVTHLNFGMVGGMSTRKGTVVFLEDILEETRDSMHEVMKKNEHKYAQIENPLEVADNIGIAAIMIQDASARRVKNYDFDWKRMFSFEGDTGPYLQYAHARLCSIERKTEMEVNPNADLTALDDERACADLITMIARYPQIVRETTRSFEPVNIVGYAMKLSHNVSQALETMYVMGAEKNKAEARLFMYWSARITLGNAMRLLNLKPQERM</sequence>
<dbReference type="GO" id="GO:0005524">
    <property type="term" value="F:ATP binding"/>
    <property type="evidence" value="ECO:0007669"/>
    <property type="project" value="UniProtKB-KW"/>
</dbReference>
<dbReference type="SUPFAM" id="SSF55190">
    <property type="entry name" value="Arginyl-tRNA synthetase (ArgRS), N-terminal 'additional' domain"/>
    <property type="match status" value="1"/>
</dbReference>
<proteinExistence type="inferred from homology"/>
<accession>A0A9P3LW86</accession>
<evidence type="ECO:0000256" key="5">
    <source>
        <dbReference type="ARBA" id="ARBA00022840"/>
    </source>
</evidence>
<keyword evidence="7 10" id="KW-0030">Aminoacyl-tRNA synthetase</keyword>
<evidence type="ECO:0000256" key="9">
    <source>
        <dbReference type="ARBA" id="ARBA00049339"/>
    </source>
</evidence>
<dbReference type="PROSITE" id="PS00178">
    <property type="entry name" value="AA_TRNA_LIGASE_I"/>
    <property type="match status" value="1"/>
</dbReference>
<dbReference type="Gene3D" id="1.10.730.10">
    <property type="entry name" value="Isoleucyl-tRNA Synthetase, Domain 1"/>
    <property type="match status" value="1"/>
</dbReference>
<dbReference type="SMART" id="SM00836">
    <property type="entry name" value="DALR_1"/>
    <property type="match status" value="1"/>
</dbReference>
<name>A0A9P3LW86_9FUNG</name>
<dbReference type="GO" id="GO:0032543">
    <property type="term" value="P:mitochondrial translation"/>
    <property type="evidence" value="ECO:0007669"/>
    <property type="project" value="TreeGrafter"/>
</dbReference>
<reference evidence="13" key="2">
    <citation type="journal article" date="2022" name="Microbiol. Resour. Announc.">
        <title>Whole-Genome Sequence of Entomortierella parvispora E1425, a Mucoromycotan Fungus Associated with Burkholderiaceae-Related Endosymbiotic Bacteria.</title>
        <authorList>
            <person name="Herlambang A."/>
            <person name="Guo Y."/>
            <person name="Takashima Y."/>
            <person name="Narisawa K."/>
            <person name="Ohta H."/>
            <person name="Nishizawa T."/>
        </authorList>
    </citation>
    <scope>NUCLEOTIDE SEQUENCE</scope>
    <source>
        <strain evidence="13">E1425</strain>
    </source>
</reference>
<dbReference type="InterPro" id="IPR008909">
    <property type="entry name" value="DALR_anticod-bd"/>
</dbReference>
<gene>
    <name evidence="13" type="ORF">EMPS_04908</name>
</gene>
<dbReference type="InterPro" id="IPR001412">
    <property type="entry name" value="aa-tRNA-synth_I_CS"/>
</dbReference>
<dbReference type="SUPFAM" id="SSF47323">
    <property type="entry name" value="Anticodon-binding domain of a subclass of class I aminoacyl-tRNA synthetases"/>
    <property type="match status" value="1"/>
</dbReference>
<dbReference type="InterPro" id="IPR035684">
    <property type="entry name" value="ArgRS_core"/>
</dbReference>
<dbReference type="InterPro" id="IPR014729">
    <property type="entry name" value="Rossmann-like_a/b/a_fold"/>
</dbReference>
<dbReference type="Gene3D" id="1.20.1050.130">
    <property type="match status" value="1"/>
</dbReference>
<organism evidence="13 14">
    <name type="scientific">Entomortierella parvispora</name>
    <dbReference type="NCBI Taxonomy" id="205924"/>
    <lineage>
        <taxon>Eukaryota</taxon>
        <taxon>Fungi</taxon>
        <taxon>Fungi incertae sedis</taxon>
        <taxon>Mucoromycota</taxon>
        <taxon>Mortierellomycotina</taxon>
        <taxon>Mortierellomycetes</taxon>
        <taxon>Mortierellales</taxon>
        <taxon>Mortierellaceae</taxon>
        <taxon>Entomortierella</taxon>
    </lineage>
</organism>
<evidence type="ECO:0000259" key="12">
    <source>
        <dbReference type="SMART" id="SM01016"/>
    </source>
</evidence>
<dbReference type="InterPro" id="IPR009080">
    <property type="entry name" value="tRNAsynth_Ia_anticodon-bd"/>
</dbReference>
<dbReference type="SMART" id="SM01016">
    <property type="entry name" value="Arg_tRNA_synt_N"/>
    <property type="match status" value="1"/>
</dbReference>
<evidence type="ECO:0000256" key="7">
    <source>
        <dbReference type="ARBA" id="ARBA00023146"/>
    </source>
</evidence>
<dbReference type="OrthoDB" id="68056at2759"/>
<feature type="domain" description="DALR anticodon binding" evidence="11">
    <location>
        <begin position="669"/>
        <end position="785"/>
    </location>
</feature>
<dbReference type="InterPro" id="IPR005148">
    <property type="entry name" value="Arg-tRNA-synth_N"/>
</dbReference>
<dbReference type="GO" id="GO:0004814">
    <property type="term" value="F:arginine-tRNA ligase activity"/>
    <property type="evidence" value="ECO:0007669"/>
    <property type="project" value="UniProtKB-EC"/>
</dbReference>
<dbReference type="Pfam" id="PF03485">
    <property type="entry name" value="Arg_tRNA_synt_N"/>
    <property type="match status" value="1"/>
</dbReference>
<evidence type="ECO:0000256" key="6">
    <source>
        <dbReference type="ARBA" id="ARBA00022917"/>
    </source>
</evidence>
<dbReference type="PANTHER" id="PTHR11956:SF11">
    <property type="entry name" value="ARGININE--TRNA LIGASE, MITOCHONDRIAL-RELATED"/>
    <property type="match status" value="1"/>
</dbReference>
<comment type="catalytic activity">
    <reaction evidence="9">
        <text>tRNA(Arg) + L-arginine + ATP = L-arginyl-tRNA(Arg) + AMP + diphosphate</text>
        <dbReference type="Rhea" id="RHEA:20301"/>
        <dbReference type="Rhea" id="RHEA-COMP:9658"/>
        <dbReference type="Rhea" id="RHEA-COMP:9673"/>
        <dbReference type="ChEBI" id="CHEBI:30616"/>
        <dbReference type="ChEBI" id="CHEBI:32682"/>
        <dbReference type="ChEBI" id="CHEBI:33019"/>
        <dbReference type="ChEBI" id="CHEBI:78442"/>
        <dbReference type="ChEBI" id="CHEBI:78513"/>
        <dbReference type="ChEBI" id="CHEBI:456215"/>
        <dbReference type="EC" id="6.1.1.19"/>
    </reaction>
</comment>
<dbReference type="FunFam" id="3.40.50.620:FF:000058">
    <property type="entry name" value="Mitochondrial arginyl-tRNA synthetase"/>
    <property type="match status" value="1"/>
</dbReference>
<dbReference type="AlphaFoldDB" id="A0A9P3LW86"/>
<evidence type="ECO:0000256" key="3">
    <source>
        <dbReference type="ARBA" id="ARBA00022598"/>
    </source>
</evidence>
<evidence type="ECO:0000259" key="11">
    <source>
        <dbReference type="SMART" id="SM00836"/>
    </source>
</evidence>
<dbReference type="CDD" id="cd07956">
    <property type="entry name" value="Anticodon_Ia_Arg"/>
    <property type="match status" value="1"/>
</dbReference>
<comment type="similarity">
    <text evidence="1 10">Belongs to the class-I aminoacyl-tRNA synthetase family.</text>
</comment>
<comment type="caution">
    <text evidence="13">The sequence shown here is derived from an EMBL/GenBank/DDBJ whole genome shotgun (WGS) entry which is preliminary data.</text>
</comment>
<dbReference type="EC" id="6.1.1.19" evidence="2"/>
<dbReference type="FunFam" id="1.10.730.10:FF:000006">
    <property type="entry name" value="Arginyl-tRNA synthetase 2, mitochondrial"/>
    <property type="match status" value="1"/>
</dbReference>
<dbReference type="Gene3D" id="3.40.50.620">
    <property type="entry name" value="HUPs"/>
    <property type="match status" value="1"/>
</dbReference>
<evidence type="ECO:0000256" key="4">
    <source>
        <dbReference type="ARBA" id="ARBA00022741"/>
    </source>
</evidence>
<dbReference type="Pfam" id="PF05746">
    <property type="entry name" value="DALR_1"/>
    <property type="match status" value="1"/>
</dbReference>
<dbReference type="EMBL" id="BQFW01000007">
    <property type="protein sequence ID" value="GJJ72550.1"/>
    <property type="molecule type" value="Genomic_DNA"/>
</dbReference>
<dbReference type="PRINTS" id="PR01038">
    <property type="entry name" value="TRNASYNTHARG"/>
</dbReference>
<dbReference type="Gene3D" id="3.30.1360.70">
    <property type="entry name" value="Arginyl tRNA synthetase N-terminal domain"/>
    <property type="match status" value="1"/>
</dbReference>
<evidence type="ECO:0000256" key="10">
    <source>
        <dbReference type="RuleBase" id="RU363038"/>
    </source>
</evidence>
<keyword evidence="5 10" id="KW-0067">ATP-binding</keyword>
<protein>
    <recommendedName>
        <fullName evidence="2">arginine--tRNA ligase</fullName>
        <ecNumber evidence="2">6.1.1.19</ecNumber>
    </recommendedName>
    <alternativeName>
        <fullName evidence="8">Arginyl-tRNA synthetase</fullName>
    </alternativeName>
</protein>
<evidence type="ECO:0000256" key="1">
    <source>
        <dbReference type="ARBA" id="ARBA00005594"/>
    </source>
</evidence>
<evidence type="ECO:0000256" key="8">
    <source>
        <dbReference type="ARBA" id="ARBA00033033"/>
    </source>
</evidence>
<dbReference type="GO" id="GO:0005739">
    <property type="term" value="C:mitochondrion"/>
    <property type="evidence" value="ECO:0007669"/>
    <property type="project" value="TreeGrafter"/>
</dbReference>
<dbReference type="GO" id="GO:0006420">
    <property type="term" value="P:arginyl-tRNA aminoacylation"/>
    <property type="evidence" value="ECO:0007669"/>
    <property type="project" value="InterPro"/>
</dbReference>